<dbReference type="EMBL" id="JAJSOF020000033">
    <property type="protein sequence ID" value="KAJ4430066.1"/>
    <property type="molecule type" value="Genomic_DNA"/>
</dbReference>
<dbReference type="Proteomes" id="UP001148838">
    <property type="component" value="Unassembled WGS sequence"/>
</dbReference>
<evidence type="ECO:0008006" key="9">
    <source>
        <dbReference type="Google" id="ProtNLM"/>
    </source>
</evidence>
<comment type="similarity">
    <text evidence="3">Belongs to the SPOT14 family.</text>
</comment>
<feature type="compositionally biased region" description="Low complexity" evidence="6">
    <location>
        <begin position="164"/>
        <end position="174"/>
    </location>
</feature>
<name>A0ABQ8S840_PERAM</name>
<evidence type="ECO:0000256" key="2">
    <source>
        <dbReference type="ARBA" id="ARBA00004496"/>
    </source>
</evidence>
<gene>
    <name evidence="7" type="ORF">ANN_22275</name>
</gene>
<keyword evidence="5" id="KW-0539">Nucleus</keyword>
<evidence type="ECO:0000256" key="6">
    <source>
        <dbReference type="SAM" id="MobiDB-lite"/>
    </source>
</evidence>
<evidence type="ECO:0000313" key="7">
    <source>
        <dbReference type="EMBL" id="KAJ4430066.1"/>
    </source>
</evidence>
<dbReference type="InterPro" id="IPR009786">
    <property type="entry name" value="Spot_14"/>
</dbReference>
<dbReference type="Pfam" id="PF07084">
    <property type="entry name" value="Spot_14"/>
    <property type="match status" value="2"/>
</dbReference>
<dbReference type="InterPro" id="IPR053719">
    <property type="entry name" value="Lipogen_MT_Stabilize_sf"/>
</dbReference>
<evidence type="ECO:0000256" key="3">
    <source>
        <dbReference type="ARBA" id="ARBA00009488"/>
    </source>
</evidence>
<proteinExistence type="inferred from homology"/>
<dbReference type="PANTHER" id="PTHR14315:SF17">
    <property type="entry name" value="MIP21584P"/>
    <property type="match status" value="1"/>
</dbReference>
<reference evidence="7 8" key="1">
    <citation type="journal article" date="2022" name="Allergy">
        <title>Genome assembly and annotation of Periplaneta americana reveal a comprehensive cockroach allergen profile.</title>
        <authorList>
            <person name="Wang L."/>
            <person name="Xiong Q."/>
            <person name="Saelim N."/>
            <person name="Wang L."/>
            <person name="Nong W."/>
            <person name="Wan A.T."/>
            <person name="Shi M."/>
            <person name="Liu X."/>
            <person name="Cao Q."/>
            <person name="Hui J.H.L."/>
            <person name="Sookrung N."/>
            <person name="Leung T.F."/>
            <person name="Tungtrongchitr A."/>
            <person name="Tsui S.K.W."/>
        </authorList>
    </citation>
    <scope>NUCLEOTIDE SEQUENCE [LARGE SCALE GENOMIC DNA]</scope>
    <source>
        <strain evidence="7">PWHHKU_190912</strain>
    </source>
</reference>
<keyword evidence="8" id="KW-1185">Reference proteome</keyword>
<evidence type="ECO:0000256" key="5">
    <source>
        <dbReference type="ARBA" id="ARBA00023242"/>
    </source>
</evidence>
<feature type="compositionally biased region" description="Low complexity" evidence="6">
    <location>
        <begin position="138"/>
        <end position="151"/>
    </location>
</feature>
<evidence type="ECO:0000256" key="1">
    <source>
        <dbReference type="ARBA" id="ARBA00004123"/>
    </source>
</evidence>
<organism evidence="7 8">
    <name type="scientific">Periplaneta americana</name>
    <name type="common">American cockroach</name>
    <name type="synonym">Blatta americana</name>
    <dbReference type="NCBI Taxonomy" id="6978"/>
    <lineage>
        <taxon>Eukaryota</taxon>
        <taxon>Metazoa</taxon>
        <taxon>Ecdysozoa</taxon>
        <taxon>Arthropoda</taxon>
        <taxon>Hexapoda</taxon>
        <taxon>Insecta</taxon>
        <taxon>Pterygota</taxon>
        <taxon>Neoptera</taxon>
        <taxon>Polyneoptera</taxon>
        <taxon>Dictyoptera</taxon>
        <taxon>Blattodea</taxon>
        <taxon>Blattoidea</taxon>
        <taxon>Blattidae</taxon>
        <taxon>Blattinae</taxon>
        <taxon>Periplaneta</taxon>
    </lineage>
</organism>
<feature type="compositionally biased region" description="Acidic residues" evidence="6">
    <location>
        <begin position="175"/>
        <end position="190"/>
    </location>
</feature>
<comment type="caution">
    <text evidence="7">The sequence shown here is derived from an EMBL/GenBank/DDBJ whole genome shotgun (WGS) entry which is preliminary data.</text>
</comment>
<sequence>MLTSDITTVYSENKQISSSMENNRNCLRRIARHDETEFSNQSIMNAMEKFVKAVNDMDETILVPCRLMDLKVGDDGDTVVEIPTSGSGSNGKRSKSNLRDMASTDLYNLYTMVNSVKNELLWGQNITPENDDESQKASSVSSVTSISSSTVKGHVRRPSTVSMTSTNSAASISDSESDSGNENDSGIEAEENNRQESNHSLQVAENFRRHLHGLHHSLRQMTDAAVYLTTRYQNDVGGAV</sequence>
<dbReference type="PANTHER" id="PTHR14315">
    <property type="entry name" value="SPOT14 FAMILY MEMBER"/>
    <property type="match status" value="1"/>
</dbReference>
<dbReference type="Gene3D" id="6.10.140.1610">
    <property type="match status" value="1"/>
</dbReference>
<evidence type="ECO:0000313" key="8">
    <source>
        <dbReference type="Proteomes" id="UP001148838"/>
    </source>
</evidence>
<evidence type="ECO:0000256" key="4">
    <source>
        <dbReference type="ARBA" id="ARBA00022490"/>
    </source>
</evidence>
<keyword evidence="4" id="KW-0963">Cytoplasm</keyword>
<accession>A0ABQ8S840</accession>
<comment type="subcellular location">
    <subcellularLocation>
        <location evidence="2">Cytoplasm</location>
    </subcellularLocation>
    <subcellularLocation>
        <location evidence="1">Nucleus</location>
    </subcellularLocation>
</comment>
<protein>
    <recommendedName>
        <fullName evidence="9">Mid1-interacting protein</fullName>
    </recommendedName>
</protein>
<feature type="region of interest" description="Disordered" evidence="6">
    <location>
        <begin position="127"/>
        <end position="199"/>
    </location>
</feature>